<feature type="domain" description="Putative zinc-finger" evidence="4">
    <location>
        <begin position="6"/>
        <end position="36"/>
    </location>
</feature>
<feature type="transmembrane region" description="Helical" evidence="3">
    <location>
        <begin position="104"/>
        <end position="126"/>
    </location>
</feature>
<dbReference type="InterPro" id="IPR041916">
    <property type="entry name" value="Anti_sigma_zinc_sf"/>
</dbReference>
<sequence>MKCLSQQQLIAYMHDKLPTTKREQLEKHLDHCSDCQKQLEQFVDELVSFGDDGWTDDSFSETFEQDIINKIHPYPVSVLKQSVAHKIPHKMNWKKRSIDIMKKMTITVAGLALVVSLGTLVSPTFATYVNGLYNGKTDIGLHVISTKNSLFSDYKNADEGLIHAIQKGYSKRLDLSVTDQGLTFEVKEVLADPLRITMILGVKDSKGNRIDLSELYDEEEISLKDKKGSVLKPNQDLANNPLYEQESDFWAHDIHGDYIVLERALFDFYGKEKALPDEMNVELNVKKLGETNGNWKIQVPIEMKKAKEATKTKKINQEYTSPQGLRISLKEVVFAPSGTQLIMDTTAKGADKEFTYELVDEQGKNTTAWESPYFRGAPPVDKPRPYESSNKNVIDSLTESISLAEGSDRWFHTFTPTSEKMTFKLTSLIIGEAVNFQTKLNIEKLQKEPIKVEGQGNLFRFTKFNQDEKAAKGGSSIDFEAVFSQDVPSQEVINVSGWKLKDETGKRIIGVFPSGKTTITPEGNVQLQGKLIFDNGGKLPKELTVTYDKVLKQNHDVQWEVPIHLEKK</sequence>
<dbReference type="InterPro" id="IPR025436">
    <property type="entry name" value="DUF4179"/>
</dbReference>
<keyword evidence="3" id="KW-1133">Transmembrane helix</keyword>
<dbReference type="Gene3D" id="2.60.40.1630">
    <property type="entry name" value="bacillus anthracis domain"/>
    <property type="match status" value="1"/>
</dbReference>
<proteinExistence type="inferred from homology"/>
<organism evidence="6 7">
    <name type="scientific">Brevibacillus laterosporus</name>
    <name type="common">Bacillus laterosporus</name>
    <dbReference type="NCBI Taxonomy" id="1465"/>
    <lineage>
        <taxon>Bacteria</taxon>
        <taxon>Bacillati</taxon>
        <taxon>Bacillota</taxon>
        <taxon>Bacilli</taxon>
        <taxon>Bacillales</taxon>
        <taxon>Paenibacillaceae</taxon>
        <taxon>Brevibacillus</taxon>
    </lineage>
</organism>
<accession>A0AAP3DHI9</accession>
<keyword evidence="3" id="KW-0472">Membrane</keyword>
<evidence type="ECO:0000313" key="7">
    <source>
        <dbReference type="Proteomes" id="UP001077662"/>
    </source>
</evidence>
<comment type="caution">
    <text evidence="6">The sequence shown here is derived from an EMBL/GenBank/DDBJ whole genome shotgun (WGS) entry which is preliminary data.</text>
</comment>
<evidence type="ECO:0000256" key="1">
    <source>
        <dbReference type="ARBA" id="ARBA00024353"/>
    </source>
</evidence>
<dbReference type="Proteomes" id="UP001077662">
    <property type="component" value="Unassembled WGS sequence"/>
</dbReference>
<dbReference type="Gene3D" id="1.10.10.1320">
    <property type="entry name" value="Anti-sigma factor, zinc-finger domain"/>
    <property type="match status" value="1"/>
</dbReference>
<keyword evidence="3" id="KW-0812">Transmembrane</keyword>
<evidence type="ECO:0000256" key="2">
    <source>
        <dbReference type="ARBA" id="ARBA00024438"/>
    </source>
</evidence>
<feature type="domain" description="DUF4179" evidence="5">
    <location>
        <begin position="100"/>
        <end position="203"/>
    </location>
</feature>
<dbReference type="AlphaFoldDB" id="A0AAP3DHI9"/>
<comment type="similarity">
    <text evidence="1">Belongs to the zinc-associated anti-sigma factor (ZAS) superfamily. Anti-sigma-W factor family.</text>
</comment>
<gene>
    <name evidence="6" type="ORF">O0554_15260</name>
</gene>
<evidence type="ECO:0000259" key="5">
    <source>
        <dbReference type="Pfam" id="PF13786"/>
    </source>
</evidence>
<dbReference type="Pfam" id="PF13490">
    <property type="entry name" value="zf-HC2"/>
    <property type="match status" value="1"/>
</dbReference>
<evidence type="ECO:0000256" key="3">
    <source>
        <dbReference type="SAM" id="Phobius"/>
    </source>
</evidence>
<protein>
    <recommendedName>
        <fullName evidence="2">Anti-sigma-W factor RsiW</fullName>
    </recommendedName>
</protein>
<evidence type="ECO:0000313" key="6">
    <source>
        <dbReference type="EMBL" id="MCZ0808251.1"/>
    </source>
</evidence>
<evidence type="ECO:0000259" key="4">
    <source>
        <dbReference type="Pfam" id="PF13490"/>
    </source>
</evidence>
<dbReference type="Pfam" id="PF13786">
    <property type="entry name" value="DUF4179"/>
    <property type="match status" value="1"/>
</dbReference>
<dbReference type="RefSeq" id="WP_258433966.1">
    <property type="nucleotide sequence ID" value="NZ_JANSGW010000019.1"/>
</dbReference>
<reference evidence="6" key="1">
    <citation type="submission" date="2022-09" db="EMBL/GenBank/DDBJ databases">
        <title>Genome analysis and characterization of larvicidal activity of Brevibacillus strains.</title>
        <authorList>
            <person name="Patrusheva E.V."/>
            <person name="Izotova A.O."/>
            <person name="Toshchakov S.V."/>
            <person name="Sineoky S.P."/>
        </authorList>
    </citation>
    <scope>NUCLEOTIDE SEQUENCE</scope>
    <source>
        <strain evidence="6">VKPM_B-13247</strain>
    </source>
</reference>
<dbReference type="InterPro" id="IPR027383">
    <property type="entry name" value="Znf_put"/>
</dbReference>
<name>A0AAP3DHI9_BRELA</name>
<dbReference type="EMBL" id="JAPTNE010000019">
    <property type="protein sequence ID" value="MCZ0808251.1"/>
    <property type="molecule type" value="Genomic_DNA"/>
</dbReference>